<evidence type="ECO:0000256" key="1">
    <source>
        <dbReference type="SAM" id="MobiDB-lite"/>
    </source>
</evidence>
<reference evidence="2 3" key="2">
    <citation type="submission" date="2018-11" db="EMBL/GenBank/DDBJ databases">
        <authorList>
            <consortium name="Pathogen Informatics"/>
        </authorList>
    </citation>
    <scope>NUCLEOTIDE SEQUENCE [LARGE SCALE GENOMIC DNA]</scope>
</reference>
<feature type="compositionally biased region" description="Basic and acidic residues" evidence="1">
    <location>
        <begin position="1"/>
        <end position="10"/>
    </location>
</feature>
<evidence type="ECO:0000313" key="3">
    <source>
        <dbReference type="Proteomes" id="UP000271098"/>
    </source>
</evidence>
<organism evidence="4">
    <name type="scientific">Gongylonema pulchrum</name>
    <dbReference type="NCBI Taxonomy" id="637853"/>
    <lineage>
        <taxon>Eukaryota</taxon>
        <taxon>Metazoa</taxon>
        <taxon>Ecdysozoa</taxon>
        <taxon>Nematoda</taxon>
        <taxon>Chromadorea</taxon>
        <taxon>Rhabditida</taxon>
        <taxon>Spirurina</taxon>
        <taxon>Spiruromorpha</taxon>
        <taxon>Spiruroidea</taxon>
        <taxon>Gongylonematidae</taxon>
        <taxon>Gongylonema</taxon>
    </lineage>
</organism>
<sequence>MIDMLERVQRMCETSGSGSGTARKYDSSGSDADLDRRDHMSRKAEIYQYSTISYETTDKVDFAPKL</sequence>
<name>A0A183DQK4_9BILA</name>
<accession>A0A183DQK4</accession>
<evidence type="ECO:0000313" key="4">
    <source>
        <dbReference type="WBParaSite" id="GPUH_0001100801-mRNA-1"/>
    </source>
</evidence>
<evidence type="ECO:0000313" key="2">
    <source>
        <dbReference type="EMBL" id="VDN18183.1"/>
    </source>
</evidence>
<protein>
    <submittedName>
        <fullName evidence="4">DNA-directed RNA polymerase</fullName>
    </submittedName>
</protein>
<proteinExistence type="predicted"/>
<feature type="region of interest" description="Disordered" evidence="1">
    <location>
        <begin position="1"/>
        <end position="39"/>
    </location>
</feature>
<keyword evidence="3" id="KW-1185">Reference proteome</keyword>
<gene>
    <name evidence="2" type="ORF">GPUH_LOCUS10995</name>
</gene>
<dbReference type="AlphaFoldDB" id="A0A183DQK4"/>
<dbReference type="WBParaSite" id="GPUH_0001100801-mRNA-1">
    <property type="protein sequence ID" value="GPUH_0001100801-mRNA-1"/>
    <property type="gene ID" value="GPUH_0001100801"/>
</dbReference>
<dbReference type="EMBL" id="UYRT01078278">
    <property type="protein sequence ID" value="VDN18183.1"/>
    <property type="molecule type" value="Genomic_DNA"/>
</dbReference>
<reference evidence="4" key="1">
    <citation type="submission" date="2016-06" db="UniProtKB">
        <authorList>
            <consortium name="WormBaseParasite"/>
        </authorList>
    </citation>
    <scope>IDENTIFICATION</scope>
</reference>
<dbReference type="Proteomes" id="UP000271098">
    <property type="component" value="Unassembled WGS sequence"/>
</dbReference>